<evidence type="ECO:0000256" key="3">
    <source>
        <dbReference type="ARBA" id="ARBA00022630"/>
    </source>
</evidence>
<feature type="domain" description="Acyl-CoA oxidase/dehydrogenase middle" evidence="9">
    <location>
        <begin position="131"/>
        <end position="226"/>
    </location>
</feature>
<dbReference type="Proteomes" id="UP000028488">
    <property type="component" value="Chromosome"/>
</dbReference>
<accession>A0A076ECB6</accession>
<protein>
    <submittedName>
        <fullName evidence="11">Acyl-CoA dehydrogenase</fullName>
    </submittedName>
</protein>
<dbReference type="Gene3D" id="1.20.140.10">
    <property type="entry name" value="Butyryl-CoA Dehydrogenase, subunit A, domain 3"/>
    <property type="match status" value="1"/>
</dbReference>
<sequence>MSNDKPARARRALYDDEHEAFRDSFRAFLDSRVVPQYAQWERDGIVPRKVFREAGDLGFLGMEIPEEYGGGGVSDFRFNAVVAEEIARTGTVSVGINLHNDICVPYFLAYADDEQRRRWLPGLASGELIAAIAMTEPGTGSDLAGIGTTATLDGDHYVLNGNKTFISNGHNADLVIVAARTERDSDRHGGLSLIVVERDTPGFERGRNLEKIGMHAQDTAELFFDNARVPAANLLGKPGSGFRSLVSNLAQERMTIAVASVASAVQSLEWAVEYVQERRVFGRSVGSYQNTRFVLASIKTEVEVMQAFVDSCVTELVAGTLTPERAAMAKLAASELQGTATDRCLQLFGGYGYMTEYPIARAYVDARIGRIYGGTSEVMREIIGRSMGL</sequence>
<evidence type="ECO:0000313" key="11">
    <source>
        <dbReference type="EMBL" id="AII03231.1"/>
    </source>
</evidence>
<dbReference type="InterPro" id="IPR013786">
    <property type="entry name" value="AcylCoA_DH/ox_N"/>
</dbReference>
<evidence type="ECO:0000313" key="12">
    <source>
        <dbReference type="Proteomes" id="UP000028488"/>
    </source>
</evidence>
<dbReference type="PANTHER" id="PTHR43884:SF12">
    <property type="entry name" value="ISOVALERYL-COA DEHYDROGENASE, MITOCHONDRIAL-RELATED"/>
    <property type="match status" value="1"/>
</dbReference>
<dbReference type="InterPro" id="IPR046373">
    <property type="entry name" value="Acyl-CoA_Oxase/DH_mid-dom_sf"/>
</dbReference>
<dbReference type="Gene3D" id="1.10.540.10">
    <property type="entry name" value="Acyl-CoA dehydrogenase/oxidase, N-terminal domain"/>
    <property type="match status" value="1"/>
</dbReference>
<evidence type="ECO:0000256" key="1">
    <source>
        <dbReference type="ARBA" id="ARBA00001974"/>
    </source>
</evidence>
<keyword evidence="4 7" id="KW-0274">FAD</keyword>
<proteinExistence type="inferred from homology"/>
<organism evidence="11 12">
    <name type="scientific">Rhodococcus opacus</name>
    <name type="common">Nocardia opaca</name>
    <dbReference type="NCBI Taxonomy" id="37919"/>
    <lineage>
        <taxon>Bacteria</taxon>
        <taxon>Bacillati</taxon>
        <taxon>Actinomycetota</taxon>
        <taxon>Actinomycetes</taxon>
        <taxon>Mycobacteriales</taxon>
        <taxon>Nocardiaceae</taxon>
        <taxon>Rhodococcus</taxon>
    </lineage>
</organism>
<reference evidence="11 12" key="1">
    <citation type="submission" date="2014-07" db="EMBL/GenBank/DDBJ databases">
        <title>Genome Sequence of Rhodococcus opacus Strain R7, a Biodegrader of Mono- and Polycyclic Aromatic Hydrocarbons.</title>
        <authorList>
            <person name="Di Gennaro P."/>
            <person name="Zampolli J."/>
            <person name="Presti I."/>
            <person name="Cappelletti M."/>
            <person name="D'Ursi P."/>
            <person name="Orro A."/>
            <person name="Mezzelani A."/>
            <person name="Milanesi L."/>
        </authorList>
    </citation>
    <scope>NUCLEOTIDE SEQUENCE [LARGE SCALE GENOMIC DNA]</scope>
    <source>
        <strain evidence="11 12">R7</strain>
    </source>
</reference>
<dbReference type="InterPro" id="IPR037069">
    <property type="entry name" value="AcylCoA_DH/ox_N_sf"/>
</dbReference>
<dbReference type="SUPFAM" id="SSF47203">
    <property type="entry name" value="Acyl-CoA dehydrogenase C-terminal domain-like"/>
    <property type="match status" value="1"/>
</dbReference>
<dbReference type="EMBL" id="CP008947">
    <property type="protein sequence ID" value="AII03231.1"/>
    <property type="molecule type" value="Genomic_DNA"/>
</dbReference>
<comment type="catalytic activity">
    <reaction evidence="6">
        <text>a 2,3-saturated acyl-CoA + A = a 2,3-dehydroacyl-CoA + AH2</text>
        <dbReference type="Rhea" id="RHEA:48608"/>
        <dbReference type="ChEBI" id="CHEBI:13193"/>
        <dbReference type="ChEBI" id="CHEBI:17499"/>
        <dbReference type="ChEBI" id="CHEBI:60015"/>
        <dbReference type="ChEBI" id="CHEBI:65111"/>
    </reaction>
</comment>
<feature type="domain" description="Acyl-CoA dehydrogenase/oxidase N-terminal" evidence="10">
    <location>
        <begin position="16"/>
        <end position="127"/>
    </location>
</feature>
<dbReference type="SUPFAM" id="SSF56645">
    <property type="entry name" value="Acyl-CoA dehydrogenase NM domain-like"/>
    <property type="match status" value="1"/>
</dbReference>
<evidence type="ECO:0000259" key="8">
    <source>
        <dbReference type="Pfam" id="PF00441"/>
    </source>
</evidence>
<dbReference type="InterPro" id="IPR009075">
    <property type="entry name" value="AcylCo_DH/oxidase_C"/>
</dbReference>
<dbReference type="GO" id="GO:0050660">
    <property type="term" value="F:flavin adenine dinucleotide binding"/>
    <property type="evidence" value="ECO:0007669"/>
    <property type="project" value="InterPro"/>
</dbReference>
<dbReference type="FunFam" id="2.40.110.10:FF:000002">
    <property type="entry name" value="Acyl-CoA dehydrogenase fadE12"/>
    <property type="match status" value="1"/>
</dbReference>
<dbReference type="InterPro" id="IPR009100">
    <property type="entry name" value="AcylCoA_DH/oxidase_NM_dom_sf"/>
</dbReference>
<dbReference type="Pfam" id="PF02771">
    <property type="entry name" value="Acyl-CoA_dh_N"/>
    <property type="match status" value="1"/>
</dbReference>
<dbReference type="InterPro" id="IPR036250">
    <property type="entry name" value="AcylCo_DH-like_C"/>
</dbReference>
<evidence type="ECO:0000256" key="2">
    <source>
        <dbReference type="ARBA" id="ARBA00009347"/>
    </source>
</evidence>
<evidence type="ECO:0000256" key="7">
    <source>
        <dbReference type="RuleBase" id="RU362125"/>
    </source>
</evidence>
<dbReference type="FunFam" id="1.10.540.10:FF:000009">
    <property type="entry name" value="Probable acyl-CoA dehydrogenase"/>
    <property type="match status" value="1"/>
</dbReference>
<comment type="cofactor">
    <cofactor evidence="1 7">
        <name>FAD</name>
        <dbReference type="ChEBI" id="CHEBI:57692"/>
    </cofactor>
</comment>
<name>A0A076ECB6_RHOOP</name>
<comment type="similarity">
    <text evidence="2 7">Belongs to the acyl-CoA dehydrogenase family.</text>
</comment>
<keyword evidence="3 7" id="KW-0285">Flavoprotein</keyword>
<dbReference type="Pfam" id="PF02770">
    <property type="entry name" value="Acyl-CoA_dh_M"/>
    <property type="match status" value="1"/>
</dbReference>
<keyword evidence="5 7" id="KW-0560">Oxidoreductase</keyword>
<dbReference type="RefSeq" id="WP_037227542.1">
    <property type="nucleotide sequence ID" value="NZ_CP008947.1"/>
</dbReference>
<evidence type="ECO:0000259" key="10">
    <source>
        <dbReference type="Pfam" id="PF02771"/>
    </source>
</evidence>
<evidence type="ECO:0000256" key="4">
    <source>
        <dbReference type="ARBA" id="ARBA00022827"/>
    </source>
</evidence>
<dbReference type="Pfam" id="PF00441">
    <property type="entry name" value="Acyl-CoA_dh_1"/>
    <property type="match status" value="1"/>
</dbReference>
<dbReference type="FunFam" id="1.20.140.10:FF:000001">
    <property type="entry name" value="Acyl-CoA dehydrogenase"/>
    <property type="match status" value="1"/>
</dbReference>
<dbReference type="Gene3D" id="2.40.110.10">
    <property type="entry name" value="Butyryl-CoA Dehydrogenase, subunit A, domain 2"/>
    <property type="match status" value="1"/>
</dbReference>
<evidence type="ECO:0000256" key="6">
    <source>
        <dbReference type="ARBA" id="ARBA00052546"/>
    </source>
</evidence>
<evidence type="ECO:0000256" key="5">
    <source>
        <dbReference type="ARBA" id="ARBA00023002"/>
    </source>
</evidence>
<dbReference type="InterPro" id="IPR006089">
    <property type="entry name" value="Acyl-CoA_DH_CS"/>
</dbReference>
<evidence type="ECO:0000259" key="9">
    <source>
        <dbReference type="Pfam" id="PF02770"/>
    </source>
</evidence>
<dbReference type="InterPro" id="IPR006091">
    <property type="entry name" value="Acyl-CoA_Oxase/DH_mid-dom"/>
</dbReference>
<feature type="domain" description="Acyl-CoA dehydrogenase/oxidase C-terminal" evidence="8">
    <location>
        <begin position="239"/>
        <end position="387"/>
    </location>
</feature>
<dbReference type="eggNOG" id="COG1960">
    <property type="taxonomic scope" value="Bacteria"/>
</dbReference>
<dbReference type="PANTHER" id="PTHR43884">
    <property type="entry name" value="ACYL-COA DEHYDROGENASE"/>
    <property type="match status" value="1"/>
</dbReference>
<gene>
    <name evidence="11" type="ORF">EP51_00580</name>
</gene>
<dbReference type="AlphaFoldDB" id="A0A076ECB6"/>
<dbReference type="PROSITE" id="PS00073">
    <property type="entry name" value="ACYL_COA_DH_2"/>
    <property type="match status" value="1"/>
</dbReference>
<dbReference type="GO" id="GO:0003995">
    <property type="term" value="F:acyl-CoA dehydrogenase activity"/>
    <property type="evidence" value="ECO:0007669"/>
    <property type="project" value="InterPro"/>
</dbReference>